<proteinExistence type="predicted"/>
<evidence type="ECO:0000313" key="2">
    <source>
        <dbReference type="Proteomes" id="UP000001608"/>
    </source>
</evidence>
<gene>
    <name evidence="1" type="primary">K7_SUT2b</name>
    <name evidence="1" type="ORF">SYK7_071451</name>
</gene>
<dbReference type="HOGENOM" id="CLU_3392579_0_0_1"/>
<organism evidence="1 2">
    <name type="scientific">Saccharomyces cerevisiae (strain Kyokai no. 7 / NBRC 101557)</name>
    <name type="common">Baker's yeast</name>
    <dbReference type="NCBI Taxonomy" id="721032"/>
    <lineage>
        <taxon>Eukaryota</taxon>
        <taxon>Fungi</taxon>
        <taxon>Dikarya</taxon>
        <taxon>Ascomycota</taxon>
        <taxon>Saccharomycotina</taxon>
        <taxon>Saccharomycetes</taxon>
        <taxon>Saccharomycetales</taxon>
        <taxon>Saccharomycetaceae</taxon>
        <taxon>Saccharomyces</taxon>
    </lineage>
</organism>
<dbReference type="Proteomes" id="UP000001608">
    <property type="component" value="Chromosome 16"/>
</dbReference>
<sequence>MNVFSKINSKLKDKSIFEMTVDDYVAAGFQTL</sequence>
<comment type="caution">
    <text evidence="1">The sequence shown here is derived from an EMBL/GenBank/DDBJ whole genome shotgun (WGS) entry which is preliminary data.</text>
</comment>
<protein>
    <submittedName>
        <fullName evidence="1">K7_Sut2bp</fullName>
    </submittedName>
</protein>
<name>G2WPI9_YEASK</name>
<accession>G2WPI9</accession>
<evidence type="ECO:0000313" key="1">
    <source>
        <dbReference type="EMBL" id="GAA26982.1"/>
    </source>
</evidence>
<reference evidence="1 2" key="1">
    <citation type="journal article" date="2011" name="DNA Res.">
        <title>Whole-genome sequencing of sake yeast Saccharomyces cerevisiae Kyokai no. 7.</title>
        <authorList>
            <person name="Akao T."/>
            <person name="Yashiro I."/>
            <person name="Hosoyama A."/>
            <person name="Kitagaki H."/>
            <person name="Horikawa H."/>
            <person name="Watanabe D."/>
            <person name="Akada R."/>
            <person name="Ando Y."/>
            <person name="Harashima S."/>
            <person name="Inoue T."/>
            <person name="Inoue Y."/>
            <person name="Kajiwara S."/>
            <person name="Kitamoto K."/>
            <person name="Kitamoto N."/>
            <person name="Kobayashi O."/>
            <person name="Kuhara S."/>
            <person name="Masubuchi T."/>
            <person name="Mizoguchi H."/>
            <person name="Nakao Y."/>
            <person name="Nakazato A."/>
            <person name="Namise M."/>
            <person name="Oba T."/>
            <person name="Ogata T."/>
            <person name="Ohta A."/>
            <person name="Sato M."/>
            <person name="Shibasaki S."/>
            <person name="Takatsume Y."/>
            <person name="Tanimoto S."/>
            <person name="Tsuboi H."/>
            <person name="Nishimura A."/>
            <person name="Yoda K."/>
            <person name="Ishikawa T."/>
            <person name="Iwashita K."/>
            <person name="Fujita N."/>
            <person name="Shimoi H."/>
        </authorList>
    </citation>
    <scope>NUCLEOTIDE SEQUENCE [LARGE SCALE GENOMIC DNA]</scope>
    <source>
        <strain evidence="2">Kyokai no. 7 / NBRC 101557</strain>
    </source>
</reference>
<dbReference type="AlphaFoldDB" id="G2WPI9"/>
<dbReference type="EMBL" id="DG000052">
    <property type="protein sequence ID" value="GAA26982.1"/>
    <property type="molecule type" value="Genomic_DNA"/>
</dbReference>